<protein>
    <submittedName>
        <fullName evidence="3">Uncharacterized protein</fullName>
    </submittedName>
</protein>
<evidence type="ECO:0000313" key="3">
    <source>
        <dbReference type="EMBL" id="GKT36969.1"/>
    </source>
</evidence>
<evidence type="ECO:0000256" key="1">
    <source>
        <dbReference type="SAM" id="Coils"/>
    </source>
</evidence>
<keyword evidence="1" id="KW-0175">Coiled coil</keyword>
<reference evidence="3" key="1">
    <citation type="submission" date="2022-03" db="EMBL/GenBank/DDBJ databases">
        <title>Draft genome sequence of Aduncisulcus paluster, a free-living microaerophilic Fornicata.</title>
        <authorList>
            <person name="Yuyama I."/>
            <person name="Kume K."/>
            <person name="Tamura T."/>
            <person name="Inagaki Y."/>
            <person name="Hashimoto T."/>
        </authorList>
    </citation>
    <scope>NUCLEOTIDE SEQUENCE</scope>
    <source>
        <strain evidence="3">NY0171</strain>
    </source>
</reference>
<evidence type="ECO:0000313" key="4">
    <source>
        <dbReference type="Proteomes" id="UP001057375"/>
    </source>
</evidence>
<comment type="caution">
    <text evidence="3">The sequence shown here is derived from an EMBL/GenBank/DDBJ whole genome shotgun (WGS) entry which is preliminary data.</text>
</comment>
<organism evidence="3 4">
    <name type="scientific">Aduncisulcus paluster</name>
    <dbReference type="NCBI Taxonomy" id="2918883"/>
    <lineage>
        <taxon>Eukaryota</taxon>
        <taxon>Metamonada</taxon>
        <taxon>Carpediemonas-like organisms</taxon>
        <taxon>Aduncisulcus</taxon>
    </lineage>
</organism>
<accession>A0ABQ5KZR9</accession>
<feature type="region of interest" description="Disordered" evidence="2">
    <location>
        <begin position="253"/>
        <end position="335"/>
    </location>
</feature>
<name>A0ABQ5KZR9_9EUKA</name>
<feature type="compositionally biased region" description="Basic and acidic residues" evidence="2">
    <location>
        <begin position="326"/>
        <end position="335"/>
    </location>
</feature>
<evidence type="ECO:0000256" key="2">
    <source>
        <dbReference type="SAM" id="MobiDB-lite"/>
    </source>
</evidence>
<sequence length="335" mass="37992">MISFLQNGFSQTIPVQHSQLAIDPSTNSDATNSFLSTPVLSAIPSAPLPCGSAEEWFLFIANGIKSFRQNVIGEMQAVSRGVIRTRESLVELDRKIASMNSRIISLEKSSEEIKKEISGIRAKELKSTIEVYEKRFLDVVKITTRHLLREALLPSSERSKCDVREFVVQAIDHEAIPTSVQTYIARLSGRERESFIGEIVKRSRAAFNNLKRYTKATREKFRLFFHGRAAHLWDNELFDPWVETGKFIVVERTSSAHSSEHHENTSQSGSPGTRDAGHGSDEGGHGTSDSTAVEDRSVDTELLRMQRESHRREMETQRLETLQESQRSREPDFWQ</sequence>
<keyword evidence="4" id="KW-1185">Reference proteome</keyword>
<proteinExistence type="predicted"/>
<feature type="coiled-coil region" evidence="1">
    <location>
        <begin position="89"/>
        <end position="116"/>
    </location>
</feature>
<dbReference type="Proteomes" id="UP001057375">
    <property type="component" value="Unassembled WGS sequence"/>
</dbReference>
<dbReference type="EMBL" id="BQXS01011350">
    <property type="protein sequence ID" value="GKT36969.1"/>
    <property type="molecule type" value="Genomic_DNA"/>
</dbReference>
<feature type="compositionally biased region" description="Basic and acidic residues" evidence="2">
    <location>
        <begin position="293"/>
        <end position="318"/>
    </location>
</feature>
<feature type="compositionally biased region" description="Basic and acidic residues" evidence="2">
    <location>
        <begin position="275"/>
        <end position="284"/>
    </location>
</feature>
<gene>
    <name evidence="3" type="ORF">ADUPG1_009840</name>
</gene>